<feature type="compositionally biased region" description="Basic residues" evidence="1">
    <location>
        <begin position="23"/>
        <end position="34"/>
    </location>
</feature>
<dbReference type="InterPro" id="IPR001810">
    <property type="entry name" value="F-box_dom"/>
</dbReference>
<dbReference type="InterPro" id="IPR057499">
    <property type="entry name" value="Kelch_FKB95"/>
</dbReference>
<evidence type="ECO:0000259" key="3">
    <source>
        <dbReference type="Pfam" id="PF25210"/>
    </source>
</evidence>
<dbReference type="AlphaFoldDB" id="A0AAU9T5W2"/>
<dbReference type="Proteomes" id="UP000836841">
    <property type="component" value="Chromosome 7"/>
</dbReference>
<dbReference type="InterPro" id="IPR006652">
    <property type="entry name" value="Kelch_1"/>
</dbReference>
<feature type="region of interest" description="Disordered" evidence="1">
    <location>
        <begin position="1"/>
        <end position="36"/>
    </location>
</feature>
<dbReference type="SMART" id="SM00612">
    <property type="entry name" value="Kelch"/>
    <property type="match status" value="1"/>
</dbReference>
<name>A0AAU9T5W2_THLAR</name>
<feature type="domain" description="F-box" evidence="2">
    <location>
        <begin position="39"/>
        <end position="74"/>
    </location>
</feature>
<evidence type="ECO:0000256" key="1">
    <source>
        <dbReference type="SAM" id="MobiDB-lite"/>
    </source>
</evidence>
<feature type="domain" description="FKB95-like N-terminal Kelch" evidence="3">
    <location>
        <begin position="120"/>
        <end position="353"/>
    </location>
</feature>
<evidence type="ECO:0008006" key="6">
    <source>
        <dbReference type="Google" id="ProtNLM"/>
    </source>
</evidence>
<protein>
    <recommendedName>
        <fullName evidence="6">F-box domain-containing protein</fullName>
    </recommendedName>
</protein>
<keyword evidence="5" id="KW-1185">Reference proteome</keyword>
<feature type="compositionally biased region" description="Polar residues" evidence="1">
    <location>
        <begin position="1"/>
        <end position="13"/>
    </location>
</feature>
<dbReference type="Pfam" id="PF00646">
    <property type="entry name" value="F-box"/>
    <property type="match status" value="1"/>
</dbReference>
<gene>
    <name evidence="4" type="ORF">TAV2_LOCUS26010</name>
</gene>
<dbReference type="PANTHER" id="PTHR24414">
    <property type="entry name" value="F-BOX/KELCH-REPEAT PROTEIN SKIP4"/>
    <property type="match status" value="1"/>
</dbReference>
<organism evidence="4 5">
    <name type="scientific">Thlaspi arvense</name>
    <name type="common">Field penny-cress</name>
    <dbReference type="NCBI Taxonomy" id="13288"/>
    <lineage>
        <taxon>Eukaryota</taxon>
        <taxon>Viridiplantae</taxon>
        <taxon>Streptophyta</taxon>
        <taxon>Embryophyta</taxon>
        <taxon>Tracheophyta</taxon>
        <taxon>Spermatophyta</taxon>
        <taxon>Magnoliopsida</taxon>
        <taxon>eudicotyledons</taxon>
        <taxon>Gunneridae</taxon>
        <taxon>Pentapetalae</taxon>
        <taxon>rosids</taxon>
        <taxon>malvids</taxon>
        <taxon>Brassicales</taxon>
        <taxon>Brassicaceae</taxon>
        <taxon>Thlaspideae</taxon>
        <taxon>Thlaspi</taxon>
    </lineage>
</organism>
<dbReference type="PANTHER" id="PTHR24414:SF65">
    <property type="entry name" value="F-BOX DOMAIN-CONTAINING PROTEIN"/>
    <property type="match status" value="1"/>
</dbReference>
<sequence>MAVISETSDNSNGNDRDPNKKPQQLRKKPKKVQKKVSVSLPDDLTEECLAYVGRCHYPNLSLISKTFHRLISLPKDRPISLPKDRPVSLPTLYKTRSIVGRTEPVMYACIGSLLFGSPSWYILHRVPYKNMPNTVSLRLRKIESLPPMPWGSAVVTIGYEMYVMGGCVSKKPTKTVMLIDCRFHTYSFLPSMRVARCHAATGVIDGKIYVLGGCEMRKMNWVESFDLKEKIWNRYEWSPQPKNVSSGFATYAVMEKRIYVLGETRCYTYEPRGEEGAWKSLLPTQFHMNSLWKKCSCVIDGMLFTINPMWMHELALWSEHPVLVYDPRSNNWRPLFGLQGFPANMLLWESTMVKDFYEAEWLRNCYLTP</sequence>
<proteinExistence type="predicted"/>
<dbReference type="InterPro" id="IPR050354">
    <property type="entry name" value="F-box/kelch-repeat_ARATH"/>
</dbReference>
<dbReference type="SUPFAM" id="SSF117281">
    <property type="entry name" value="Kelch motif"/>
    <property type="match status" value="1"/>
</dbReference>
<evidence type="ECO:0000259" key="2">
    <source>
        <dbReference type="Pfam" id="PF00646"/>
    </source>
</evidence>
<dbReference type="Pfam" id="PF25210">
    <property type="entry name" value="Kelch_FKB95"/>
    <property type="match status" value="1"/>
</dbReference>
<dbReference type="InterPro" id="IPR015915">
    <property type="entry name" value="Kelch-typ_b-propeller"/>
</dbReference>
<dbReference type="EMBL" id="OU466863">
    <property type="protein sequence ID" value="CAH2077786.1"/>
    <property type="molecule type" value="Genomic_DNA"/>
</dbReference>
<accession>A0AAU9T5W2</accession>
<dbReference type="Gene3D" id="2.120.10.80">
    <property type="entry name" value="Kelch-type beta propeller"/>
    <property type="match status" value="1"/>
</dbReference>
<reference evidence="4 5" key="1">
    <citation type="submission" date="2022-03" db="EMBL/GenBank/DDBJ databases">
        <authorList>
            <person name="Nunn A."/>
            <person name="Chopra R."/>
            <person name="Nunn A."/>
            <person name="Contreras Garrido A."/>
        </authorList>
    </citation>
    <scope>NUCLEOTIDE SEQUENCE [LARGE SCALE GENOMIC DNA]</scope>
</reference>
<evidence type="ECO:0000313" key="4">
    <source>
        <dbReference type="EMBL" id="CAH2077786.1"/>
    </source>
</evidence>
<evidence type="ECO:0000313" key="5">
    <source>
        <dbReference type="Proteomes" id="UP000836841"/>
    </source>
</evidence>